<dbReference type="EMBL" id="JBICCN010000044">
    <property type="protein sequence ID" value="KAL3098700.1"/>
    <property type="molecule type" value="Genomic_DNA"/>
</dbReference>
<evidence type="ECO:0008006" key="5">
    <source>
        <dbReference type="Google" id="ProtNLM"/>
    </source>
</evidence>
<gene>
    <name evidence="3" type="ORF">niasHS_000487</name>
</gene>
<feature type="coiled-coil region" evidence="1">
    <location>
        <begin position="729"/>
        <end position="756"/>
    </location>
</feature>
<dbReference type="PANTHER" id="PTHR32046">
    <property type="entry name" value="G DOMAIN-CONTAINING PROTEIN"/>
    <property type="match status" value="1"/>
</dbReference>
<sequence>MFCASVPNRMELAKKLESKGILYVRHHQQLKDALCGQMHFVLFSNKPNSTPTTFKQFLLALYFLFELAEARMNCLFVDLELFSDGHKKTQMPKVISNSLDVFPLIGVRLIKICGDQLVTADWVAEEAQTLGVCIARASDDPEKIPSPAADQLLWPCHLPCPRAKKFGFGGKCRDDHHFWGCEQCGQTFRFAKQNDKEQKAPISHLFCDCGGTRVDHLTFRCAFFADHGVHFHTFTTLDLLNRELARQSKEDIVKKLLLLGKTNNGKSTLINAMIFCSKYETFDDALRLVTLADFNSDSLAPASYAKPVLQNGKRVKIEARLGDTGRKIGQSQTQISAAYVIPPAAEDGQLCCVIDTRGIGMDNQNMANTFGFLGDIDALHGIGIVLKGHDRADESFKYCINDGILSNVHKNGAPNIVFLITHSSGTGKAIDVVGDLLEQIEEENGVKIPLDDNVFSFDNAPFEALCLIKMKGVIYKEKEMRKFSEQWDESAREFKRLKQYLATVKTHLTRETLSVYDARCAIADIMPIIASNGAQIQKKIAKLEIEELKKTIAEDEKKAAIKFDLVETKECDKPRIVCTSKNCMEIVKTLGGDVKVSRRMDCDFDDYSPLEGVVGSAIVTGGMAGGAMLSALVSGNFGLASERQVEKCKRCGCYRSEHKKIYTEQIVRRNAVADPALLARISEKRKELSKKEAVKQQLIEERDFCCKEAVKWIACLKSMAVKTFDDEMLKYIEQSIRDAKEKMAKLKGQSSREEQQKTIDALRKFEEFYDKERDILFKTASGNAAGFKFPTENIEQIFGEIFAKKMTGKDMKTSYEVVKKAKREHQRQFTAEEERRAAKQNLVKAEPTKCQSAEFGASSSAADV</sequence>
<dbReference type="InterPro" id="IPR027417">
    <property type="entry name" value="P-loop_NTPase"/>
</dbReference>
<evidence type="ECO:0000313" key="4">
    <source>
        <dbReference type="Proteomes" id="UP001620645"/>
    </source>
</evidence>
<dbReference type="SUPFAM" id="SSF52540">
    <property type="entry name" value="P-loop containing nucleoside triphosphate hydrolases"/>
    <property type="match status" value="1"/>
</dbReference>
<accession>A0ABD2K718</accession>
<evidence type="ECO:0000256" key="2">
    <source>
        <dbReference type="SAM" id="MobiDB-lite"/>
    </source>
</evidence>
<evidence type="ECO:0000256" key="1">
    <source>
        <dbReference type="SAM" id="Coils"/>
    </source>
</evidence>
<dbReference type="Gene3D" id="3.40.50.300">
    <property type="entry name" value="P-loop containing nucleotide triphosphate hydrolases"/>
    <property type="match status" value="1"/>
</dbReference>
<feature type="region of interest" description="Disordered" evidence="2">
    <location>
        <begin position="823"/>
        <end position="864"/>
    </location>
</feature>
<keyword evidence="1" id="KW-0175">Coiled coil</keyword>
<reference evidence="3 4" key="1">
    <citation type="submission" date="2024-10" db="EMBL/GenBank/DDBJ databases">
        <authorList>
            <person name="Kim D."/>
        </authorList>
    </citation>
    <scope>NUCLEOTIDE SEQUENCE [LARGE SCALE GENOMIC DNA]</scope>
    <source>
        <strain evidence="3">Taebaek</strain>
    </source>
</reference>
<feature type="coiled-coil region" evidence="1">
    <location>
        <begin position="531"/>
        <end position="558"/>
    </location>
</feature>
<keyword evidence="4" id="KW-1185">Reference proteome</keyword>
<name>A0ABD2K718_HETSC</name>
<organism evidence="3 4">
    <name type="scientific">Heterodera schachtii</name>
    <name type="common">Sugarbeet cyst nematode worm</name>
    <name type="synonym">Tylenchus schachtii</name>
    <dbReference type="NCBI Taxonomy" id="97005"/>
    <lineage>
        <taxon>Eukaryota</taxon>
        <taxon>Metazoa</taxon>
        <taxon>Ecdysozoa</taxon>
        <taxon>Nematoda</taxon>
        <taxon>Chromadorea</taxon>
        <taxon>Rhabditida</taxon>
        <taxon>Tylenchina</taxon>
        <taxon>Tylenchomorpha</taxon>
        <taxon>Tylenchoidea</taxon>
        <taxon>Heteroderidae</taxon>
        <taxon>Heteroderinae</taxon>
        <taxon>Heterodera</taxon>
    </lineage>
</organism>
<feature type="compositionally biased region" description="Basic and acidic residues" evidence="2">
    <location>
        <begin position="826"/>
        <end position="837"/>
    </location>
</feature>
<evidence type="ECO:0000313" key="3">
    <source>
        <dbReference type="EMBL" id="KAL3098700.1"/>
    </source>
</evidence>
<protein>
    <recommendedName>
        <fullName evidence="5">G domain-containing protein</fullName>
    </recommendedName>
</protein>
<comment type="caution">
    <text evidence="3">The sequence shown here is derived from an EMBL/GenBank/DDBJ whole genome shotgun (WGS) entry which is preliminary data.</text>
</comment>
<dbReference type="Proteomes" id="UP001620645">
    <property type="component" value="Unassembled WGS sequence"/>
</dbReference>
<proteinExistence type="predicted"/>
<dbReference type="AlphaFoldDB" id="A0ABD2K718"/>
<dbReference type="PANTHER" id="PTHR32046:SF11">
    <property type="entry name" value="IMMUNE-ASSOCIATED NUCLEOTIDE-BINDING PROTEIN 10-LIKE"/>
    <property type="match status" value="1"/>
</dbReference>